<evidence type="ECO:0000313" key="10">
    <source>
        <dbReference type="RefSeq" id="XP_029639515.1"/>
    </source>
</evidence>
<dbReference type="GO" id="GO:0005319">
    <property type="term" value="F:lipid transporter activity"/>
    <property type="evidence" value="ECO:0007669"/>
    <property type="project" value="TreeGrafter"/>
</dbReference>
<evidence type="ECO:0000256" key="6">
    <source>
        <dbReference type="ARBA" id="ARBA00023136"/>
    </source>
</evidence>
<dbReference type="KEGG" id="osn:115214454"/>
<dbReference type="GO" id="GO:0016020">
    <property type="term" value="C:membrane"/>
    <property type="evidence" value="ECO:0007669"/>
    <property type="project" value="UniProtKB-SubCell"/>
</dbReference>
<dbReference type="SMART" id="SM00382">
    <property type="entry name" value="AAA"/>
    <property type="match status" value="2"/>
</dbReference>
<feature type="transmembrane region" description="Helical" evidence="7">
    <location>
        <begin position="6276"/>
        <end position="6301"/>
    </location>
</feature>
<feature type="transmembrane region" description="Helical" evidence="7">
    <location>
        <begin position="5293"/>
        <end position="5319"/>
    </location>
</feature>
<feature type="transmembrane region" description="Helical" evidence="7">
    <location>
        <begin position="5325"/>
        <end position="5349"/>
    </location>
</feature>
<evidence type="ECO:0000313" key="11">
    <source>
        <dbReference type="RefSeq" id="XP_029639527.1"/>
    </source>
</evidence>
<feature type="transmembrane region" description="Helical" evidence="7">
    <location>
        <begin position="5361"/>
        <end position="5383"/>
    </location>
</feature>
<feature type="transmembrane region" description="Helical" evidence="7">
    <location>
        <begin position="6166"/>
        <end position="6187"/>
    </location>
</feature>
<dbReference type="InterPro" id="IPR013525">
    <property type="entry name" value="ABC2_TM"/>
</dbReference>
<organism evidence="9 11">
    <name type="scientific">Octopus sinensis</name>
    <name type="common">East Asian common octopus</name>
    <dbReference type="NCBI Taxonomy" id="2607531"/>
    <lineage>
        <taxon>Eukaryota</taxon>
        <taxon>Metazoa</taxon>
        <taxon>Spiralia</taxon>
        <taxon>Lophotrochozoa</taxon>
        <taxon>Mollusca</taxon>
        <taxon>Cephalopoda</taxon>
        <taxon>Coleoidea</taxon>
        <taxon>Octopodiformes</taxon>
        <taxon>Octopoda</taxon>
        <taxon>Incirrata</taxon>
        <taxon>Octopodidae</taxon>
        <taxon>Octopus</taxon>
    </lineage>
</organism>
<dbReference type="CDD" id="cd03263">
    <property type="entry name" value="ABC_subfamily_A"/>
    <property type="match status" value="2"/>
</dbReference>
<evidence type="ECO:0000256" key="1">
    <source>
        <dbReference type="ARBA" id="ARBA00004141"/>
    </source>
</evidence>
<dbReference type="RefSeq" id="XP_029639527.1">
    <property type="nucleotide sequence ID" value="XM_029783667.2"/>
</dbReference>
<feature type="transmembrane region" description="Helical" evidence="7">
    <location>
        <begin position="21"/>
        <end position="42"/>
    </location>
</feature>
<dbReference type="InterPro" id="IPR027417">
    <property type="entry name" value="P-loop_NTPase"/>
</dbReference>
<dbReference type="FunFam" id="3.40.50.300:FF:002470">
    <property type="entry name" value="ABC transporter, putative"/>
    <property type="match status" value="1"/>
</dbReference>
<dbReference type="PANTHER" id="PTHR19229:SF250">
    <property type="entry name" value="ABC TRANSPORTER DOMAIN-CONTAINING PROTEIN-RELATED"/>
    <property type="match status" value="1"/>
</dbReference>
<keyword evidence="6 7" id="KW-0472">Membrane</keyword>
<dbReference type="InterPro" id="IPR017871">
    <property type="entry name" value="ABC_transporter-like_CS"/>
</dbReference>
<evidence type="ECO:0000259" key="8">
    <source>
        <dbReference type="PROSITE" id="PS50893"/>
    </source>
</evidence>
<sequence length="6779" mass="775904">MKPLYQFFTLLKKHILLRRRQPSLLLLEILWPIFVFTIVAIIRSGIPPFKVGKCHYPTRAMPSAGMVPFIQNFACNLNNQCETKDIFKEAHIAEDRLEKMAQKLAPIFTAKQSMSSLKTVDKIIDALQNMEGEDIEDILKKGVSIRDLFKDPDAIQEIFVDKLNIFPKDAAEAFLNSKVNLKEILSLTGYIGLKEIACNATLLNSYIIFPQNTNISAVSAAICAINSSMIPNITETVQQHLNMINILKKVSLLMKPYGWSEGLFDLVTMMDTFFNTPTAKSFLKDFKGLGNLTEVIKRLPEWLLHLQKFHEFDFERNEELLNMMEPFLLSTASNETLKSWQLFKSGLNLIERLFGIMSPDMQHSLESIKISLKHLFDNSSHLVGFLSNELNLPRDVVEEIIDKEINVPKFLDFLNLFNETDIEVFLCKKPGLNNILLNSALLINSSSDGFRQQTVQDILCANFTKAHLEFLNKYIDTSSGKVNQKIVHHAISEFQDDIKNIIATFKHLPPEVGKFINAAAYAEIGQIATLLMTFNETSIDDNVDLISEYIVEQTRKYFDNDDEILHSAKNILHFIDNILKYLKGLPSLLEKADMFGKAFETLDSIDPELSKKLLVTLKDPANMNMVKDISSVINKVFHNIQKRDVKDVNNGIEKELAMNLKSIFNSIEEMQKYNLHTWLYLFSKIQDPKILKLIEESGVLSSLAATMESDPLWKYLGPPMKIIHMSIKKVNEIVSEFEGLNIQFDELLMFQFNYGIELSESMLFLLGNPKVNFILQNASNPEEMMCSEYGLLTSWAMSPDIPVESLEAIFCKSNFTRLLLKLSSFAEVYMMFDNIMQSSTPVKLDWNDFVADLKGFFKVASDFIEASNKMMMSGPHSYVEKLMTMLYEEIGKLHSGNHQAEMIIDAATKVALYAQNSPLVSSRVKEQLKLNLIIFDIYLDVVLESAMQKGDPNGISNMFAVAISQLTPFYEGMLKILSYSINYYPHKVLANLLEINGRRICEDLKISNILLFPPDFNQSTITSYENAFCNLNWTVVAEKLSVYPKLEKLSMAISSLYGKTTPQLNLDVTELSMKAKEYIKLPPQAGGIQNIKDFVQIYHKIFFELTGNLTHMNISNIGKDDSVADLVSMMWKLLYNNTNILPGENTKNMQILFAVIDFIDLNINNMQGKREIYLMDYVNSPEFSKMLKTAKFSKKFIDALFEWLQIFIREPQKMVKFWFDNIEHICDKKLSNTLPPYEMSIHTILCEELFSQTNITKLIQELQMNLPGFNKLINTLNDITYNNGATTKTDITSLDRLSTSLMVLMQMPPKFHLSSSSSPKEFRNMWSMFMKRVNDELGVNKIDMDKILKRIVPLMEMQMKPLIEKNPQVYYMMMNSADVLLKKLDATLPDVKQGETKLDFEEMFGKNTEMQRMYKNMEELPSVVTSVMFNILTNTESKPIMEVLGSSSVQEMGSKICTSANYQRFATPSCISFDLNKFLRVMCRIDYDTLESEMKNFIPMDRAMQTDIQPLSISPKPPSIYSMLTTVENLWEKMMAMSMVPNSMNMWKPLNLWMNQKPQMDAMMKEFLDMSSDIIDPGSFQYIGYFENMITEIFFRTEEHEHIVMFEEQVLKIVNLNLEKILTGDIKFDMLISENSELYKLIVMMGKSKTFINILTEGIESALGNYHRLVAMLNLANWKNMCNDKSIVLMLFPQANYQEFSEDICGMIYKNINMTALEIQVNEGIPGLKDFLTFLSDMPGANVKINYTAVAVENLKFQRLMSHFIMNFSSIFPKIKQNWSDSMFGNILYGSLLEQWGSIDNVINIVSSTALHQIVNISLSGYGKTPGIIQEFNHQLFVQYHIVEFLNHHLTKINASSSFDLLDYINSTELMKVVKNAEKIPDSVELLPTFFLHMIKNQDNIEKLFDENTWKTICSDKNMFYEIFAPATVSIDDIDEVRKAVCDTLMNGIDTKKLQMQLMGNIAGLKELIDTITSASRNNSDLMPTEFQSFTYEIEHLQELLESLTSKRLDVLIGGDNQWFTEEKYKDIFQKFEKEWNFANTNILKARSMMLENYLTVILNSNISDANLLIIKTNLYQQLAIMKFINTRLEQLTKNGKFDPQMYIDEPLLKALELFEKNSLNIESLFDILLELVRNPLKVKELMKVNDWEDFCKNPGSLSQMFNSSSPKTNITRILKLLCDNELVKLNVPKQILSLISSLDGFEDLLDDFNRSMVVKDPSKLAINVSAVVKEIEHFENLLMLLSLPKELNTTLPDKMEIVYYKMINVLTKKLKEMQNILSADGPFPGYDSIDDILDLGYSSLPFSIKQSLFLQSTSLNRTQIVFKFLVSQIQAIDDSPDILHYIEASAKLLKWFQLIERLPEVTDVVLSLLLDVLKDPHKLKMLQNIETVDSICQNTTGFQILVPSSILNGKTNITALQVIFCDLLMDVRNETQLTYLIEMLEGLPQLIKQLQDVGNMKPDTFLPGKFYIEVAQTSMQLQKVLTSLLHQGISSKLDISLLDKFKTEYLHTLQLFALQWDAISSNYDIDSILDILIEIDETMNHIPKNLLSSVTNFSNELNTNILMQYYTAKFVNIHLKKIKGTDTLVLMDYLKSNEMTKLFGFVEMAPDFLKIFLHSMYRLIQRPDEVRHILPHVTWDSLCANISIFEHIFDTKYLQMNTTHIHSIVCNKVLSETNFTLLVQDLSQNVEGFSIYIHNMHVLLTTNPENIHRTVSYFQIAKEMFLFQNLMDSLMKNPPRFFMSSNNNWLDSKAYGDTFEILQKKLKVLEQDLMNSSTKLEINIMKIIEMVGDMTGIELMPNANIIVEQKIIEFINVNLEVIAASGSFNIFEHINSMEFRKLLGQVEITPEISALVAATGFDIFMNPEMYLPFILDWTHWEKMCNNTTLFQKLFPRFEDKSSIQTACDLILPVNYEILLQELTATLPGFSSLWEMFILLENGTMSEKLSVNYTAYEMSSKKMQSLIESLVMNPPKLIWNVNTNLTLDSFNKYFINITGEDLLQQLANPQIINAYVMQFFSVLSKSTGLPVQINMQAYIEQKVLEFLIANLNPIVASDTFNMLEYIKSSGLSNLLQIKPDMVPQLISATLELLSNPERLLPLMQNETLWEKMCYDTTLFQTFFPSFKDKVSIENLCRLITYGDLQKFLLQINSTLPGFSNIIELMIFLQNHEMNSTIPVDYQGLLASEIQFQTLLTQLIDHPPKFIWGVSMDDFDDAFIGFDGNFVIQYFTTAGLNYLRLMQQIDISKLPTHLRDMVLRERVKDYVMFNLLDFITQNIQALEANQYNLMKYFNSSSELSAFLTLVDKSDTAIELISSTLKSIIISPLKVLPLLDENNWKKICINKTVFRVMFDISHKIPDADLSSLQTTVCSEVFQNVSMKTLMAEIDKTIPGWSNLIAKMSIQLDDPNLKVDVDSVEKTIYFYMQGTSNINNVFDKLKTGFNESGLPNLPSILERIAKEWKELEKDADKLSLQSIFELMKLLNGFNVLTPNTTLGKQLGMINRNLVSAQYLLQFMNIHLKNISESKNFNETSLAQSHQVLKLIGQSGISPDTFAIILNTSLQIFKDPERIFHLIEEDSWINICNFTNTDVFRKMFAIDWSQSISEQQMRFCQDLILQVDMQALQIELFSLEGFKEFYDSITGKSEDSMLDLSLLMSEAMKMQMVLTELSSKPLTWLFGNNENLLNSPKVVSLLNMWKQQLQLVNNGSVTEIYLVLPYLSPFIKQVNTMPEWKNLMSELVLYLQTLDKMLYQLSHFGQNISALLIDKPELQKSLQILLKSPEMLSSVVYNMALNEPQITKALMSIAGSQDPAASICQAMSTVKMASIPNSDFDLNSYILSICSIDFTNLKLEFLQLSSVLNKRDASSTEILDPINLLNLVKSVWEKLSVLTKSNETNFWEPLNNLLQNLILQSSLYDENTPELENIYKIISQIYHSIPTFTNHSQSPVQSIFTMLLTMNATSINEMYTKYFGDVWKEQSLEKSVLKVLESFFEDYFDGAMNPLIRELLKQKNVSFSDADIKDVIGLLWGQPYTNESISLPPPAFKIWQTVLSTLSNLTRDGKFVISNGNKSILQQHLMDMLATVQNQFQYTDMRKFTMLLSKAYNISDKTVALLLNNTDVLSKILMMDSNLKEHCYNGTFNKFLTKEASKYNNIPKEILSIINSTFCSNFDFYSALVKLYDSQYLEEKINSFFSNQSGEDFMRKIILDQVKILQEIIPNLSGLGSNTFVNEIMSSFNASSNSFGYTLMKMLSDILPITTDTIGVDTSNTTEMWKVTLDQLLVQSSSAQLIFRSFIQTGDLDMDSVVAELFKQLAMLFNIPSEMQLQPEIAYVQHVVRNLNNGNAMSSILNETHISHICHQITSMPSDSQISKNIGTYIFMIEMALEIFNYQNKNFSEIENIICDSSDKVVVNVIDLLQKSGFLNLFYKVRSMMFKNGNETIDCNHLSKLASSFPEQFYKQIHSLDSPNKAVKCLRRRIPKFMQFINHMDLMLTITAEMLDLVQDPLFESIVNNKQLSKFIAVILNSILEQRTVIVKLSQLFLDPKQAEMYLLNKTTLSPDIIKTLFDSRINMKLVELIRKSPQDMQDLICTHRNLSFYIDWPNSKVSLENVTEILCKTNLTATITGLVDYLDSVTIIQELSLLNQSFHIELPWLMNVSREMADLLENVHRLLALEDFLSSFDFNQLSRLIPNIQQLVIDQVPQKIVSSILHILDDFKRIQNTSFSQEFIEDIEITMKGILGLEAVDRIMALNAVFRNFLKSPDVVRDYLMNNLNLPHEISDALINSTVSLAQFINFRSNSVKELMCKNISRIITLSNNTNVTYQEISNHLCHLNTKTIYNLTQLIMEQLNIGEFVKQYVLLRASTLLKSTNITVPIAKETFSQMSRTSALVRGVRTAFNDNEIYKVFSNFDSSEGDLSKLKELVPLMCGRNASLMLDAEGGLSIFSSANEIKGKDGLSKSQRREYNSLPNEFCKQLYKGILKSSMGEITWKFLKPLIRGQILYTPKNKVTNTIIGKMEKFFAFIGQLQEMSQEWATGLEDVSAIRAKLQNLTDIMKYTETEFFKDMFHDMFDVDKSTLIDSIHMLNSMDDKTLGNLRLLLTNVVNYSSCLSKERFKSVSFDELQKEALNLSKSNEFLAAIIFLDTEEMEDEENRRSKRETKPKIPKHIKYEIRMNIDYVPMTRNLREQYWRPRPEDNLATEMKYLQGFIQLQDMIDKAIIESHMEEFGANVSIPGVHLKQFPYPCHMKDEYLHIVSSYLLPIMMTLAWLASLGLGIRNIVQDRAEGQEEALRVMGMYGIISWLAWMISTMIIMALVCIVVIFILHFSTIFIFSNILLMFLYFLTFCFSTVMMCYMVSSFFSNTTLAVLTGLIFYLLSYIPYIVLQSLKLELSFYQVLLVCLSSTTAFSFGSQYLSRYEEQMVGLQWKNIHESPMEGDELSFSFACTMMAIDSLIYFIIGWYVKSIMKKKYGIPKPWYFPFYPKYWGLEGANSLKHYSSSTIAPDTFYSSDVLYENRPAKGPVGISLMNLSKRYGTETAVQNLSLKFHKGEITTILGQNGAGKTTTFNMLTGLMESTTGIVAFYDSEKGKNNSWLGICPQQNILFEYMTTEEHIRFYISIKTGWQGKKLEREVRSILKDVDLLHMRNTPAKQLSGGMQRRLCVALAFAGKSSIVVLDEPTAGVDPSARRSIWDLILKYKNDRTVIMSTHHLDEADILSDRVAILHKGKLLCCGSTLFLKRHLGKGYCLSLVKNTPPLSGSANSLTASDSFDAQKTLDFISKYIPGPEISENFSEEATILLPADEKIRGNFSAFFEDFDDNLNKLGIKNYGISDTTLEEVFLQARELSNAGLPMTPENMKSTLLDDTKMSARSESHQSLESQDINEFNSALDISSKVSYESNNFTAFLTLIQKRASHYRRNWKMAISVILLPCIFFAMAVGFSKIAPKNDYKRLRLSPALYGPNSYMFYKDKVGDLYGKDLLKWISHSPGVGTTCMSDTASNLEEPFECKPAETVFKRPKYQKDLMNKTEKCECENFRFKCSKYASGIPPTQLQLNSTDFLQNLNSKSMPVSEYLLESYMKFRKKRYGGWTYERNSNNKDKKQVTVWFNNKGHHSMPAFLNGYSNAILRTEVARNKFGNPEEYGISAFNNPIQLSVSTLNEESILFHASETAISLIILLAISFIPAAFSIYLVKENISSEKYLFIISGVKTPIYWMSAFIWDLIVYCLSLIIIVIILAIFKLDSFWIRDNFSATILLIFLFGWASIPLMYTTVSFFKDPTTSYMIVFCFNIFSGLCTSVCVFLLSLFQGTQALQNAYQICRYVFLIFPQFSLSYGLVSLGNNQLQTSIFAHFGMDVYKNPFEMLHWHIISLFICGIVFFLITLFLETRNYCTRRDKTTHSSIMKEDEDVQHERMRVEKNIEKQENSISILRLTKMYRQGLERILAVNQISLGIKEGECFGLLGVNGAGKTTTFKILTGQLSASSGDVFIKDESLSKNKRNARKLMGYCPQEDALDYFLTGRELLWYHARIRGIPKSEINAILCQLINTLNLENCANKLIGTYSGGMKRKLSFAIALLGEPPIVLLDEPTAGMDPAAKRLVWNCILKATSKGQSVVLTSHSMQECDVLCNRLCIMVNGQFKCIGSPQHLKNKFSKGYSLSINLKEILSDSSNLDKYVFENFPGSEKKDSHNTTLQYSIPKNTSKVANIFEVLEKGKNLFAIQDYAVSQTTLDMVFLGFTKEQTDGFVDEIDEEDYPAYAYDHKAFSLEPEMLYSDPKLKYTQTSNL</sequence>
<evidence type="ECO:0000256" key="5">
    <source>
        <dbReference type="ARBA" id="ARBA00022989"/>
    </source>
</evidence>
<reference evidence="10 11" key="1">
    <citation type="submission" date="2025-08" db="UniProtKB">
        <authorList>
            <consortium name="RefSeq"/>
        </authorList>
    </citation>
    <scope>IDENTIFICATION</scope>
</reference>
<comment type="subcellular location">
    <subcellularLocation>
        <location evidence="1">Membrane</location>
        <topology evidence="1">Multi-pass membrane protein</topology>
    </subcellularLocation>
</comment>
<feature type="transmembrane region" description="Helical" evidence="7">
    <location>
        <begin position="6207"/>
        <end position="6233"/>
    </location>
</feature>
<keyword evidence="4" id="KW-0067">ATP-binding</keyword>
<evidence type="ECO:0000313" key="9">
    <source>
        <dbReference type="Proteomes" id="UP000515154"/>
    </source>
</evidence>
<feature type="domain" description="ABC transporter" evidence="8">
    <location>
        <begin position="5520"/>
        <end position="5746"/>
    </location>
</feature>
<feature type="transmembrane region" description="Helical" evidence="7">
    <location>
        <begin position="6313"/>
        <end position="6331"/>
    </location>
</feature>
<evidence type="ECO:0000256" key="7">
    <source>
        <dbReference type="SAM" id="Phobius"/>
    </source>
</evidence>
<dbReference type="GO" id="GO:0140359">
    <property type="term" value="F:ABC-type transporter activity"/>
    <property type="evidence" value="ECO:0007669"/>
    <property type="project" value="InterPro"/>
</dbReference>
<evidence type="ECO:0000256" key="3">
    <source>
        <dbReference type="ARBA" id="ARBA00022741"/>
    </source>
</evidence>
<dbReference type="SUPFAM" id="SSF52540">
    <property type="entry name" value="P-loop containing nucleoside triphosphate hydrolases"/>
    <property type="match status" value="2"/>
</dbReference>
<dbReference type="PROSITE" id="PS00211">
    <property type="entry name" value="ABC_TRANSPORTER_1"/>
    <property type="match status" value="2"/>
</dbReference>
<feature type="transmembrane region" description="Helical" evidence="7">
    <location>
        <begin position="6245"/>
        <end position="6264"/>
    </location>
</feature>
<keyword evidence="9" id="KW-1185">Reference proteome</keyword>
<dbReference type="RefSeq" id="XP_029639515.1">
    <property type="nucleotide sequence ID" value="XM_029783655.2"/>
</dbReference>
<dbReference type="FunFam" id="3.40.50.300:FF:001253">
    <property type="entry name" value="ATP-binding cassette protein subfamily A, member 10"/>
    <property type="match status" value="1"/>
</dbReference>
<feature type="transmembrane region" description="Helical" evidence="7">
    <location>
        <begin position="6358"/>
        <end position="6379"/>
    </location>
</feature>
<dbReference type="PANTHER" id="PTHR19229">
    <property type="entry name" value="ATP-BINDING CASSETTE TRANSPORTER SUBFAMILY A ABCA"/>
    <property type="match status" value="1"/>
</dbReference>
<feature type="transmembrane region" description="Helical" evidence="7">
    <location>
        <begin position="5435"/>
        <end position="5458"/>
    </location>
</feature>
<feature type="transmembrane region" description="Helical" evidence="7">
    <location>
        <begin position="5389"/>
        <end position="5410"/>
    </location>
</feature>
<evidence type="ECO:0000256" key="2">
    <source>
        <dbReference type="ARBA" id="ARBA00022692"/>
    </source>
</evidence>
<dbReference type="Pfam" id="PF12698">
    <property type="entry name" value="ABC2_membrane_3"/>
    <property type="match status" value="2"/>
</dbReference>
<keyword evidence="3" id="KW-0547">Nucleotide-binding</keyword>
<feature type="domain" description="ABC transporter" evidence="8">
    <location>
        <begin position="6424"/>
        <end position="6655"/>
    </location>
</feature>
<evidence type="ECO:0000256" key="4">
    <source>
        <dbReference type="ARBA" id="ARBA00022840"/>
    </source>
</evidence>
<name>A0A6P7SM77_9MOLL</name>
<dbReference type="InterPro" id="IPR003439">
    <property type="entry name" value="ABC_transporter-like_ATP-bd"/>
</dbReference>
<dbReference type="GO" id="GO:0005524">
    <property type="term" value="F:ATP binding"/>
    <property type="evidence" value="ECO:0007669"/>
    <property type="project" value="UniProtKB-KW"/>
</dbReference>
<dbReference type="PROSITE" id="PS50893">
    <property type="entry name" value="ABC_TRANSPORTER_2"/>
    <property type="match status" value="2"/>
</dbReference>
<dbReference type="GO" id="GO:0016887">
    <property type="term" value="F:ATP hydrolysis activity"/>
    <property type="evidence" value="ECO:0007669"/>
    <property type="project" value="InterPro"/>
</dbReference>
<dbReference type="Proteomes" id="UP000515154">
    <property type="component" value="Linkage group LG1"/>
</dbReference>
<dbReference type="InterPro" id="IPR056264">
    <property type="entry name" value="R2_ABCA1-4-like"/>
</dbReference>
<dbReference type="InterPro" id="IPR026082">
    <property type="entry name" value="ABCA"/>
</dbReference>
<gene>
    <name evidence="10 11" type="primary">LOC115214454</name>
</gene>
<feature type="transmembrane region" description="Helical" evidence="7">
    <location>
        <begin position="5918"/>
        <end position="5940"/>
    </location>
</feature>
<keyword evidence="5 7" id="KW-1133">Transmembrane helix</keyword>
<dbReference type="Pfam" id="PF00005">
    <property type="entry name" value="ABC_tran"/>
    <property type="match status" value="2"/>
</dbReference>
<protein>
    <submittedName>
        <fullName evidence="10 11">Uncharacterized protein LOC115214454</fullName>
    </submittedName>
</protein>
<dbReference type="Gene3D" id="3.40.50.300">
    <property type="entry name" value="P-loop containing nucleotide triphosphate hydrolases"/>
    <property type="match status" value="2"/>
</dbReference>
<feature type="transmembrane region" description="Helical" evidence="7">
    <location>
        <begin position="5247"/>
        <end position="5272"/>
    </location>
</feature>
<proteinExistence type="predicted"/>
<accession>A0A6P7SM77</accession>
<dbReference type="Pfam" id="PF23321">
    <property type="entry name" value="R1_ABCA1"/>
    <property type="match status" value="1"/>
</dbReference>
<keyword evidence="2 7" id="KW-0812">Transmembrane</keyword>
<dbReference type="InterPro" id="IPR003593">
    <property type="entry name" value="AAA+_ATPase"/>
</dbReference>